<evidence type="ECO:0000256" key="1">
    <source>
        <dbReference type="SAM" id="MobiDB-lite"/>
    </source>
</evidence>
<accession>A0A836BTD3</accession>
<feature type="region of interest" description="Disordered" evidence="1">
    <location>
        <begin position="137"/>
        <end position="220"/>
    </location>
</feature>
<protein>
    <submittedName>
        <fullName evidence="2">Uncharacterized protein</fullName>
    </submittedName>
</protein>
<dbReference type="EMBL" id="JAEHOE010000083">
    <property type="protein sequence ID" value="KAG2488426.1"/>
    <property type="molecule type" value="Genomic_DNA"/>
</dbReference>
<keyword evidence="3" id="KW-1185">Reference proteome</keyword>
<feature type="compositionally biased region" description="Low complexity" evidence="1">
    <location>
        <begin position="199"/>
        <end position="209"/>
    </location>
</feature>
<sequence length="644" mass="67759">MLADSACCSWSFEKLWEYCRAETGRAHACRPEAHPELEAALPVFVALRNGISPSAIASCKALPLPELPPALKAALESAPTAPSFDQQLAEWRRRQEEDEQEQRAAFSLNILLNPVCNASPPAPTSEVSCASASDAASATSATSATTTATTTPNGSRSPSPSLPSLRLDCGTGDDSEPCDIGAPHATGALVMPAAPPSPSTSSSASSGPSSSPPSSPSASALPLRQDQVLDFLHGLTGLQAAPLLSNPAVLKMRVLKSEHIQDSDQCAEGSTVPARSVYRRFIWVLERRPDGREEGRFLDVCFKVFHTGVPCTASPAELEAGLARAAEELTAQAMVERATAGADVANPLVFWDVHLRPGCGRSCVALSSYTPWAPQGDLRAFLFDHASAAFAAVRKAAAAARESRLDRALVVAVVRAKLQQLAALAAAGVALSDAKFENDIVSAVHEAGVWRVQVRCIDVHGAQRLHRPPGPSATRRGHPSRSAPLPSTVLTHRFMAPEQCRRRVARLLRAAARGDAWARRELHALAAASPAAAALLAGAKRCPRALLDPLGEGPWELVGGVWVPAAWVGVVSGVWHLGCGLLEVLEAMEAVLAAAAEGCGGRVSEADGEFLEGLKALAWECMALRPSQRPGLDELLQRLAGMAA</sequence>
<feature type="region of interest" description="Disordered" evidence="1">
    <location>
        <begin position="463"/>
        <end position="485"/>
    </location>
</feature>
<dbReference type="AlphaFoldDB" id="A0A836BTD3"/>
<gene>
    <name evidence="2" type="ORF">HYH03_012933</name>
</gene>
<comment type="caution">
    <text evidence="2">The sequence shown here is derived from an EMBL/GenBank/DDBJ whole genome shotgun (WGS) entry which is preliminary data.</text>
</comment>
<organism evidence="2 3">
    <name type="scientific">Edaphochlamys debaryana</name>
    <dbReference type="NCBI Taxonomy" id="47281"/>
    <lineage>
        <taxon>Eukaryota</taxon>
        <taxon>Viridiplantae</taxon>
        <taxon>Chlorophyta</taxon>
        <taxon>core chlorophytes</taxon>
        <taxon>Chlorophyceae</taxon>
        <taxon>CS clade</taxon>
        <taxon>Chlamydomonadales</taxon>
        <taxon>Chlamydomonadales incertae sedis</taxon>
        <taxon>Edaphochlamys</taxon>
    </lineage>
</organism>
<name>A0A836BTD3_9CHLO</name>
<evidence type="ECO:0000313" key="2">
    <source>
        <dbReference type="EMBL" id="KAG2488426.1"/>
    </source>
</evidence>
<dbReference type="Gene3D" id="1.10.510.10">
    <property type="entry name" value="Transferase(Phosphotransferase) domain 1"/>
    <property type="match status" value="1"/>
</dbReference>
<feature type="compositionally biased region" description="Low complexity" evidence="1">
    <location>
        <begin position="137"/>
        <end position="167"/>
    </location>
</feature>
<proteinExistence type="predicted"/>
<reference evidence="2" key="1">
    <citation type="journal article" date="2020" name="bioRxiv">
        <title>Comparative genomics of Chlamydomonas.</title>
        <authorList>
            <person name="Craig R.J."/>
            <person name="Hasan A.R."/>
            <person name="Ness R.W."/>
            <person name="Keightley P.D."/>
        </authorList>
    </citation>
    <scope>NUCLEOTIDE SEQUENCE</scope>
    <source>
        <strain evidence="2">CCAP 11/70</strain>
    </source>
</reference>
<evidence type="ECO:0000313" key="3">
    <source>
        <dbReference type="Proteomes" id="UP000612055"/>
    </source>
</evidence>
<dbReference type="Proteomes" id="UP000612055">
    <property type="component" value="Unassembled WGS sequence"/>
</dbReference>